<dbReference type="Proteomes" id="UP000694400">
    <property type="component" value="Chromosome 7"/>
</dbReference>
<dbReference type="AlphaFoldDB" id="A0A8B9TSP4"/>
<sequence length="918" mass="105376">MKRPYSDCLQMYFKGRFPVNQFIGRAYLCQGQLHTPLSTDNLEAFEKFVLFFMKAIDFATHDQRYYFLIYNASVLYWQFVRPYLKPGFRCYLVPSLSQIVKALNQTDEPDGEWRAELMINLLECLLDASKLKEAKEFSSTAAVFIKENAPDKYSQIFSLMEQGKLIEVECLECEYEIQKFGPKIVTYTKGVVEAQLKLIKNLELTLQHAVQLGDPYVIQVVCTTQWNLCLPLLQQNLHQHVRKPLIAVADVLEEIDSMLIFLRCQVHMEIARIEEDEDRIEIAVQHLQKAIHLDNSGQYQEHLRLNFNRLSLYAMLYKSPERLEDQALMMIEQAKRGKEKNNVRQKRSLLVNAGLALAPDLFQVVLDSENEAKVSSGYSQSQVSYLCAKAQHHVKSVDKVDGHLKHLKKENDKERIRLWANLAKVARTQEVWDVCRTACRFCLLYDDTLFRRATKPKKTQKKKASITMMDDDQDDGLPGELLLPAKSFSFERDLLRILAEIRFINAEATIHLLRLQGLELNDHTVPTEDKSQHPSEYVLDFPESDLEWKAYSSWIDYLSQYAMENFLRAAEIGEELNEAWIVHNAVVYILNYNRHLITSGRQREIIVYLQTLLGAVKTVGHTGSTVTLLMLCNAVARGLILCWIPKPKRTEEKKAVQICLKFQSFFLLAVQICEFALNVTSGTIPNEIVPVAVKQQIIATWVKAKQLNQQQIGHKLWTEEESSDEAQNPIARILVGLEMYSCTGLGLMDFTVPALSQLVKLALECSWSDSLVELQTLTRLTYFAYVLHDYEIVMTCSQRILQSHILSYLSLFRPDNTARQEMLSTAACIQGKSIMENLAGQKHLRIAASKAFAQSARYAGEAGNYSLVMFAARHFWNACLPLLGFPHDREQFKEPTEIILKNIMKAESENKQVRIGHF</sequence>
<protein>
    <recommendedName>
        <fullName evidence="3">Cilia and flagella associated protein 46</fullName>
    </recommendedName>
</protein>
<reference evidence="1" key="1">
    <citation type="submission" date="2019-08" db="EMBL/GenBank/DDBJ databases">
        <title>Three high-quality genomes provides insights into domestication of ducks.</title>
        <authorList>
            <person name="Hou Z.C."/>
            <person name="Zhu F."/>
            <person name="Yin Z.T."/>
            <person name="Zhang F."/>
        </authorList>
    </citation>
    <scope>NUCLEOTIDE SEQUENCE [LARGE SCALE GENOMIC DNA]</scope>
</reference>
<dbReference type="InterPro" id="IPR057466">
    <property type="entry name" value="CFAP46_TPR"/>
</dbReference>
<reference evidence="1" key="3">
    <citation type="submission" date="2025-09" db="UniProtKB">
        <authorList>
            <consortium name="Ensembl"/>
        </authorList>
    </citation>
    <scope>IDENTIFICATION</scope>
</reference>
<dbReference type="PANTHER" id="PTHR15977">
    <property type="entry name" value="CILIA- AND FLAGELLA-ASSOCIATED PROTEIN 46"/>
    <property type="match status" value="1"/>
</dbReference>
<proteinExistence type="predicted"/>
<organism evidence="1 2">
    <name type="scientific">Anas platyrhynchos</name>
    <name type="common">Mallard</name>
    <name type="synonym">Anas boschas</name>
    <dbReference type="NCBI Taxonomy" id="8839"/>
    <lineage>
        <taxon>Eukaryota</taxon>
        <taxon>Metazoa</taxon>
        <taxon>Chordata</taxon>
        <taxon>Craniata</taxon>
        <taxon>Vertebrata</taxon>
        <taxon>Euteleostomi</taxon>
        <taxon>Archelosauria</taxon>
        <taxon>Archosauria</taxon>
        <taxon>Dinosauria</taxon>
        <taxon>Saurischia</taxon>
        <taxon>Theropoda</taxon>
        <taxon>Coelurosauria</taxon>
        <taxon>Aves</taxon>
        <taxon>Neognathae</taxon>
        <taxon>Galloanserae</taxon>
        <taxon>Anseriformes</taxon>
        <taxon>Anatidae</taxon>
        <taxon>Anatinae</taxon>
        <taxon>Anas</taxon>
    </lineage>
</organism>
<evidence type="ECO:0000313" key="1">
    <source>
        <dbReference type="Ensembl" id="ENSAPLP00020024914.1"/>
    </source>
</evidence>
<dbReference type="InterPro" id="IPR039586">
    <property type="entry name" value="CFAP46"/>
</dbReference>
<dbReference type="GO" id="GO:0035082">
    <property type="term" value="P:axoneme assembly"/>
    <property type="evidence" value="ECO:0007669"/>
    <property type="project" value="InterPro"/>
</dbReference>
<reference evidence="1" key="2">
    <citation type="submission" date="2025-08" db="UniProtKB">
        <authorList>
            <consortium name="Ensembl"/>
        </authorList>
    </citation>
    <scope>IDENTIFICATION</scope>
</reference>
<dbReference type="Pfam" id="PF25439">
    <property type="entry name" value="TPR_CFAP46_N"/>
    <property type="match status" value="1"/>
</dbReference>
<dbReference type="PANTHER" id="PTHR15977:SF15">
    <property type="entry name" value="CILIA- AND FLAGELLA-ASSOCIATED PROTEIN 46"/>
    <property type="match status" value="1"/>
</dbReference>
<dbReference type="GO" id="GO:0060294">
    <property type="term" value="P:cilium movement involved in cell motility"/>
    <property type="evidence" value="ECO:0007669"/>
    <property type="project" value="InterPro"/>
</dbReference>
<accession>A0A8B9TSP4</accession>
<dbReference type="Ensembl" id="ENSAPLT00020026865.1">
    <property type="protein sequence ID" value="ENSAPLP00020024914.1"/>
    <property type="gene ID" value="ENSAPLG00020017125.1"/>
</dbReference>
<name>A0A8B9TSP4_ANAPL</name>
<evidence type="ECO:0008006" key="3">
    <source>
        <dbReference type="Google" id="ProtNLM"/>
    </source>
</evidence>
<evidence type="ECO:0000313" key="2">
    <source>
        <dbReference type="Proteomes" id="UP000694400"/>
    </source>
</evidence>